<dbReference type="OrthoDB" id="3216820at2"/>
<accession>A0A5C4J2I2</accession>
<evidence type="ECO:0008006" key="3">
    <source>
        <dbReference type="Google" id="ProtNLM"/>
    </source>
</evidence>
<comment type="caution">
    <text evidence="1">The sequence shown here is derived from an EMBL/GenBank/DDBJ whole genome shotgun (WGS) entry which is preliminary data.</text>
</comment>
<organism evidence="1 2">
    <name type="scientific">Actinomadura soli</name>
    <dbReference type="NCBI Taxonomy" id="2508997"/>
    <lineage>
        <taxon>Bacteria</taxon>
        <taxon>Bacillati</taxon>
        <taxon>Actinomycetota</taxon>
        <taxon>Actinomycetes</taxon>
        <taxon>Streptosporangiales</taxon>
        <taxon>Thermomonosporaceae</taxon>
        <taxon>Actinomadura</taxon>
    </lineage>
</organism>
<proteinExistence type="predicted"/>
<dbReference type="AlphaFoldDB" id="A0A5C4J2I2"/>
<dbReference type="Gene3D" id="3.40.50.150">
    <property type="entry name" value="Vaccinia Virus protein VP39"/>
    <property type="match status" value="1"/>
</dbReference>
<dbReference type="InterPro" id="IPR029063">
    <property type="entry name" value="SAM-dependent_MTases_sf"/>
</dbReference>
<dbReference type="EMBL" id="VCKW01000245">
    <property type="protein sequence ID" value="TMQ90987.1"/>
    <property type="molecule type" value="Genomic_DNA"/>
</dbReference>
<gene>
    <name evidence="1" type="ORF">ETD83_32955</name>
</gene>
<dbReference type="SUPFAM" id="SSF53335">
    <property type="entry name" value="S-adenosyl-L-methionine-dependent methyltransferases"/>
    <property type="match status" value="1"/>
</dbReference>
<sequence>MTAGEATGGWPAIRCVAVDERVLLSGDVPWTAHDLAVPRGYEGLLALNLGIAGRLMDAALVVDPKVLPVLVGLRNAGLEVLVVPDGDRADPGREDVAVAAIVAAAGRPAEQICYVGVHGDVDVGPVVTAGMRAALVAPLWPDRPRPAPLLGEPAALRRRVPDGVAMIGDLSALSDLLADRGLAVNDQLMIGSAGFSWDPHLPIDPGFDWAAAKRDLFLPLDPTTPRMSRVWNALAGGRENYAADRNFSDWAGRAYPQLVTAGRHRLAFRTRAVRALVSEHGIGQLLVAGTDLPLREEVHEVAQQMVPTVRVVYADTDALVMMHARAWLSSPWEDTCINADPTDPAEALAAAKGLLDPAEPIGVLLINSLDPLPCAAAAQVMERLRAALSRGSYIAVCQLTGRASQGVAALGTLQDRPIPGLPHPRTPQDVQDLFAGVELVEPGVVPASRWRAEPFCSPPSEAFGQEPSDLWCGVGRVRAREGAR</sequence>
<evidence type="ECO:0000313" key="2">
    <source>
        <dbReference type="Proteomes" id="UP000309174"/>
    </source>
</evidence>
<dbReference type="RefSeq" id="WP_138649119.1">
    <property type="nucleotide sequence ID" value="NZ_VCKW01000245.1"/>
</dbReference>
<protein>
    <recommendedName>
        <fullName evidence="3">S-adenosyl methyltransferase</fullName>
    </recommendedName>
</protein>
<dbReference type="Proteomes" id="UP000309174">
    <property type="component" value="Unassembled WGS sequence"/>
</dbReference>
<keyword evidence="2" id="KW-1185">Reference proteome</keyword>
<dbReference type="Pfam" id="PF04672">
    <property type="entry name" value="Methyltransf_19"/>
    <property type="match status" value="1"/>
</dbReference>
<reference evidence="1 2" key="1">
    <citation type="submission" date="2019-05" db="EMBL/GenBank/DDBJ databases">
        <title>Draft genome sequence of Actinomadura sp. 14C53.</title>
        <authorList>
            <person name="Saricaoglu S."/>
            <person name="Isik K."/>
        </authorList>
    </citation>
    <scope>NUCLEOTIDE SEQUENCE [LARGE SCALE GENOMIC DNA]</scope>
    <source>
        <strain evidence="1 2">14C53</strain>
    </source>
</reference>
<name>A0A5C4J2I2_9ACTN</name>
<dbReference type="InterPro" id="IPR006764">
    <property type="entry name" value="SAM_dep_MeTrfase_SAV2177_type"/>
</dbReference>
<evidence type="ECO:0000313" key="1">
    <source>
        <dbReference type="EMBL" id="TMQ90987.1"/>
    </source>
</evidence>